<feature type="transmembrane region" description="Helical" evidence="1">
    <location>
        <begin position="156"/>
        <end position="174"/>
    </location>
</feature>
<feature type="transmembrane region" description="Helical" evidence="1">
    <location>
        <begin position="48"/>
        <end position="74"/>
    </location>
</feature>
<dbReference type="RefSeq" id="WP_130419800.1">
    <property type="nucleotide sequence ID" value="NZ_SHKW01000001.1"/>
</dbReference>
<feature type="transmembrane region" description="Helical" evidence="1">
    <location>
        <begin position="95"/>
        <end position="114"/>
    </location>
</feature>
<evidence type="ECO:0000256" key="1">
    <source>
        <dbReference type="SAM" id="Phobius"/>
    </source>
</evidence>
<accession>A0A4V2G4Z0</accession>
<organism evidence="2 3">
    <name type="scientific">Edaphobacter modestus</name>
    <dbReference type="NCBI Taxonomy" id="388466"/>
    <lineage>
        <taxon>Bacteria</taxon>
        <taxon>Pseudomonadati</taxon>
        <taxon>Acidobacteriota</taxon>
        <taxon>Terriglobia</taxon>
        <taxon>Terriglobales</taxon>
        <taxon>Acidobacteriaceae</taxon>
        <taxon>Edaphobacter</taxon>
    </lineage>
</organism>
<feature type="transmembrane region" description="Helical" evidence="1">
    <location>
        <begin position="12"/>
        <end position="36"/>
    </location>
</feature>
<dbReference type="OrthoDB" id="117009at2"/>
<dbReference type="EMBL" id="SHKW01000001">
    <property type="protein sequence ID" value="RZU41976.1"/>
    <property type="molecule type" value="Genomic_DNA"/>
</dbReference>
<keyword evidence="3" id="KW-1185">Reference proteome</keyword>
<dbReference type="Proteomes" id="UP000292958">
    <property type="component" value="Unassembled WGS sequence"/>
</dbReference>
<dbReference type="AlphaFoldDB" id="A0A4V2G4Z0"/>
<sequence length="195" mass="22022">MLRVLTWCAKCLFLYLLVAMLAIKFAWIVVLPVWAIATRMHWTTVNRFVFLLSYFLPIFTATGFLLGFVPFGRLRKAVLELAPGLARFVEPDRIPAIYVAWLPVSIAFLVRFFTWQSRNASVLGGKDTAGRAARFFGTLNSQTPALFDNRWAQDRFLFTGPMLFLMACAVAVLLRHALFGRPSAPSELPESESLD</sequence>
<evidence type="ECO:0000313" key="2">
    <source>
        <dbReference type="EMBL" id="RZU41976.1"/>
    </source>
</evidence>
<name>A0A4V2G4Z0_9BACT</name>
<comment type="caution">
    <text evidence="2">The sequence shown here is derived from an EMBL/GenBank/DDBJ whole genome shotgun (WGS) entry which is preliminary data.</text>
</comment>
<reference evidence="2 3" key="1">
    <citation type="submission" date="2019-02" db="EMBL/GenBank/DDBJ databases">
        <title>Genomic Encyclopedia of Archaeal and Bacterial Type Strains, Phase II (KMG-II): from individual species to whole genera.</title>
        <authorList>
            <person name="Goeker M."/>
        </authorList>
    </citation>
    <scope>NUCLEOTIDE SEQUENCE [LARGE SCALE GENOMIC DNA]</scope>
    <source>
        <strain evidence="2 3">DSM 18101</strain>
    </source>
</reference>
<keyword evidence="1" id="KW-0472">Membrane</keyword>
<gene>
    <name evidence="2" type="ORF">BDD14_3518</name>
</gene>
<proteinExistence type="predicted"/>
<keyword evidence="1" id="KW-1133">Transmembrane helix</keyword>
<protein>
    <submittedName>
        <fullName evidence="2">Uncharacterized protein</fullName>
    </submittedName>
</protein>
<keyword evidence="1" id="KW-0812">Transmembrane</keyword>
<evidence type="ECO:0000313" key="3">
    <source>
        <dbReference type="Proteomes" id="UP000292958"/>
    </source>
</evidence>